<dbReference type="OMA" id="RSRWHDF"/>
<dbReference type="GeneID" id="36400345"/>
<dbReference type="GO" id="GO:0030731">
    <property type="term" value="F:guanidinoacetate N-methyltransferase activity"/>
    <property type="evidence" value="ECO:0007669"/>
    <property type="project" value="TreeGrafter"/>
</dbReference>
<protein>
    <submittedName>
        <fullName evidence="1">Guanidinoacetate methyltransferase and related proteins</fullName>
    </submittedName>
</protein>
<dbReference type="InterPro" id="IPR029063">
    <property type="entry name" value="SAM-dependent_MTases_sf"/>
</dbReference>
<dbReference type="SUPFAM" id="SSF53335">
    <property type="entry name" value="S-adenosyl-L-methionine-dependent methyltransferases"/>
    <property type="match status" value="1"/>
</dbReference>
<dbReference type="PANTHER" id="PTHR32379">
    <property type="entry name" value="GUANIDINOACETATE N-METHYLTRANSFERASE"/>
    <property type="match status" value="1"/>
</dbReference>
<sequence length="327" mass="37054">MTTKGNIKGLDVLGNEVLWSSRGEQVMMQWERHYMELCVDALSIRPTDRVLEIGFGLAYSSTHIQKFHPRTHTIIECDLETLRRAQEFAKRHCGVKVVAGTWQQCLPTLDIFDCVFFDDYPLPELEQINNRIREETASGKRSRWHDFLDVALKHCTGGARISGYLAREVALQRPGCQVKVTRVKVDVPENCSYFPYKEALVPVITVVDPITAATLIDAKAIALLPLPHLSKKFQRAFERPSSLEITLQKGAPEWRKKVVDIRNFLLEDEVDVAIDNQRNDIGGSCTIDSDMTSALYKRGDSRLNYLCALKTKAAASKDVIKKRLHDP</sequence>
<keyword evidence="2" id="KW-1185">Reference proteome</keyword>
<organism evidence="1 2">
    <name type="scientific">Plasmopara halstedii</name>
    <name type="common">Downy mildew of sunflower</name>
    <dbReference type="NCBI Taxonomy" id="4781"/>
    <lineage>
        <taxon>Eukaryota</taxon>
        <taxon>Sar</taxon>
        <taxon>Stramenopiles</taxon>
        <taxon>Oomycota</taxon>
        <taxon>Peronosporomycetes</taxon>
        <taxon>Peronosporales</taxon>
        <taxon>Peronosporaceae</taxon>
        <taxon>Plasmopara</taxon>
    </lineage>
</organism>
<keyword evidence="1" id="KW-0489">Methyltransferase</keyword>
<evidence type="ECO:0000313" key="2">
    <source>
        <dbReference type="Proteomes" id="UP000054928"/>
    </source>
</evidence>
<dbReference type="PANTHER" id="PTHR32379:SF1">
    <property type="entry name" value="GUANIDINOACETATE N-METHYLTRANSFERASE"/>
    <property type="match status" value="1"/>
</dbReference>
<dbReference type="EMBL" id="CCYD01000288">
    <property type="protein sequence ID" value="CEG37509.1"/>
    <property type="molecule type" value="Genomic_DNA"/>
</dbReference>
<keyword evidence="1" id="KW-0808">Transferase</keyword>
<dbReference type="RefSeq" id="XP_024573878.1">
    <property type="nucleotide sequence ID" value="XM_024722842.1"/>
</dbReference>
<dbReference type="Proteomes" id="UP000054928">
    <property type="component" value="Unassembled WGS sequence"/>
</dbReference>
<dbReference type="GO" id="GO:0005737">
    <property type="term" value="C:cytoplasm"/>
    <property type="evidence" value="ECO:0007669"/>
    <property type="project" value="TreeGrafter"/>
</dbReference>
<evidence type="ECO:0000313" key="1">
    <source>
        <dbReference type="EMBL" id="CEG37509.1"/>
    </source>
</evidence>
<dbReference type="OrthoDB" id="19014at2759"/>
<name>A0A0P1AAC8_PLAHL</name>
<dbReference type="InterPro" id="IPR051038">
    <property type="entry name" value="RMT2/GAMT_Mtase"/>
</dbReference>
<dbReference type="STRING" id="4781.A0A0P1AAC8"/>
<dbReference type="GO" id="GO:0032259">
    <property type="term" value="P:methylation"/>
    <property type="evidence" value="ECO:0007669"/>
    <property type="project" value="UniProtKB-KW"/>
</dbReference>
<dbReference type="GO" id="GO:0006601">
    <property type="term" value="P:creatine biosynthetic process"/>
    <property type="evidence" value="ECO:0007669"/>
    <property type="project" value="TreeGrafter"/>
</dbReference>
<dbReference type="GO" id="GO:0005634">
    <property type="term" value="C:nucleus"/>
    <property type="evidence" value="ECO:0007669"/>
    <property type="project" value="TreeGrafter"/>
</dbReference>
<proteinExistence type="predicted"/>
<dbReference type="Gene3D" id="3.40.50.150">
    <property type="entry name" value="Vaccinia Virus protein VP39"/>
    <property type="match status" value="1"/>
</dbReference>
<dbReference type="AlphaFoldDB" id="A0A0P1AAC8"/>
<reference evidence="2" key="1">
    <citation type="submission" date="2014-09" db="EMBL/GenBank/DDBJ databases">
        <authorList>
            <person name="Sharma Rahul"/>
            <person name="Thines Marco"/>
        </authorList>
    </citation>
    <scope>NUCLEOTIDE SEQUENCE [LARGE SCALE GENOMIC DNA]</scope>
</reference>
<accession>A0A0P1AAC8</accession>